<dbReference type="SUPFAM" id="SSF69279">
    <property type="entry name" value="Phage tail proteins"/>
    <property type="match status" value="1"/>
</dbReference>
<name>A0ABU9X7W2_9GAMM</name>
<evidence type="ECO:0000313" key="3">
    <source>
        <dbReference type="EMBL" id="MEN2751481.1"/>
    </source>
</evidence>
<dbReference type="EMBL" id="JBDGHN010000002">
    <property type="protein sequence ID" value="MEN2751481.1"/>
    <property type="molecule type" value="Genomic_DNA"/>
</dbReference>
<dbReference type="Pfam" id="PF10106">
    <property type="entry name" value="DUF2345"/>
    <property type="match status" value="1"/>
</dbReference>
<dbReference type="Proteomes" id="UP001461960">
    <property type="component" value="Unassembled WGS sequence"/>
</dbReference>
<keyword evidence="4" id="KW-1185">Reference proteome</keyword>
<dbReference type="RefSeq" id="WP_299219313.1">
    <property type="nucleotide sequence ID" value="NZ_JBDGHN010000002.1"/>
</dbReference>
<evidence type="ECO:0000256" key="1">
    <source>
        <dbReference type="SAM" id="MobiDB-lite"/>
    </source>
</evidence>
<dbReference type="Gene3D" id="3.55.50.10">
    <property type="entry name" value="Baseplate protein-like domains"/>
    <property type="match status" value="1"/>
</dbReference>
<reference evidence="3 4" key="1">
    <citation type="submission" date="2024-05" db="EMBL/GenBank/DDBJ databases">
        <authorList>
            <person name="Kim H.-Y."/>
            <person name="Kim E."/>
            <person name="Cai Y."/>
            <person name="Yang S.-M."/>
            <person name="Lee W."/>
        </authorList>
    </citation>
    <scope>NUCLEOTIDE SEQUENCE [LARGE SCALE GENOMIC DNA]</scope>
    <source>
        <strain evidence="3 4">FBL11</strain>
    </source>
</reference>
<organism evidence="3 4">
    <name type="scientific">Psychrobacter saeujeotis</name>
    <dbReference type="NCBI Taxonomy" id="3143436"/>
    <lineage>
        <taxon>Bacteria</taxon>
        <taxon>Pseudomonadati</taxon>
        <taxon>Pseudomonadota</taxon>
        <taxon>Gammaproteobacteria</taxon>
        <taxon>Moraxellales</taxon>
        <taxon>Moraxellaceae</taxon>
        <taxon>Psychrobacter</taxon>
    </lineage>
</organism>
<comment type="caution">
    <text evidence="3">The sequence shown here is derived from an EMBL/GenBank/DDBJ whole genome shotgun (WGS) entry which is preliminary data.</text>
</comment>
<protein>
    <submittedName>
        <fullName evidence="3">DUF2345 domain-containing protein</fullName>
    </submittedName>
</protein>
<dbReference type="Gene3D" id="4.10.220.110">
    <property type="match status" value="1"/>
</dbReference>
<dbReference type="InterPro" id="IPR018769">
    <property type="entry name" value="VgrG2_DUF2345"/>
</dbReference>
<sequence>MLRLTNTLMPMTADRLYASEGSSQALHPSARQNTDTHQTWQQTLLNAPDEAAIIAQLNPNIPSRSSSSEQHQHGIDTYVLHVYIHELNHPSFMPLTPLIGSPLTLSFDTPSGLVYRHLYITATRQLDHDGSYGYYRLIAQPVTYRLHQHLRSQIDTDLSVQAMVAERVAMQEIDVVDDSGTDGSSEENASWTPARMTQWQSSDWSHICERLSRQGLTAYLRHAQTEEHAPPKLIITSAYPSDEDSISSNIGALRFGQVLHDRVDAPILALSEQISSQPNTITMQRFNSASVAHPTQSADVAVGQSDNEESNQGGQNALTLDTPAAFAPVTNTESIDDATIMANSHHSRYSIYHALAHCTDLNVTDTFTLVGHSHLNQHYRATHIVHLARNSLAHVTGLINSRRHYERHASSLEAGIHLTQLRLITTDTPWVGALYSRQALPPMTGIADSQSDTDSRNHMTPTRNYLLDSPAQSINRLEAQAGSNYGSHFTHRADDQTLMQAIGDSEHLINTGSLLSSSRPSLFETVDEQAIESGYRNTDNGLSEWISDHREDNAYSQFNVDAGDVVASLKMGIIDSQSDSTIKKQGISAKTNAQINIKSGEALVLSTQPQTHAQAGQHNYQHHTPSLTQTSLGVQHLAERLKQLATGLGRNVNDNKAIKTQLENIAKEQQTQTHQTTPFTLIDSTADSSYVSDDTLIHRTMGEMITTTQQDMMISSGESHNQISSESLNIVADGQFSMTNAKENITLSVHTGKLEATAKQDVNIASSTKEVEVVATNKVTITAGGASITLDGADITIAAKEFAEKGGKHGKAGGAVDSSYLSRLPFDKLVEKEFFDEQVQFLNTAGTPIKNIDYRLIGKNLNVEAKVDDEGKTVRADTNTESETLETKMIFKPIEGLKDL</sequence>
<evidence type="ECO:0000259" key="2">
    <source>
        <dbReference type="Pfam" id="PF10106"/>
    </source>
</evidence>
<dbReference type="Gene3D" id="2.30.110.50">
    <property type="match status" value="1"/>
</dbReference>
<evidence type="ECO:0000313" key="4">
    <source>
        <dbReference type="Proteomes" id="UP001461960"/>
    </source>
</evidence>
<accession>A0ABU9X7W2</accession>
<proteinExistence type="predicted"/>
<feature type="compositionally biased region" description="Polar residues" evidence="1">
    <location>
        <begin position="288"/>
        <end position="298"/>
    </location>
</feature>
<feature type="region of interest" description="Disordered" evidence="1">
    <location>
        <begin position="288"/>
        <end position="318"/>
    </location>
</feature>
<feature type="domain" description="DUF2345" evidence="2">
    <location>
        <begin position="669"/>
        <end position="814"/>
    </location>
</feature>
<gene>
    <name evidence="3" type="ORF">AAIR29_07520</name>
</gene>